<dbReference type="InterPro" id="IPR000182">
    <property type="entry name" value="GNAT_dom"/>
</dbReference>
<reference evidence="2 3" key="1">
    <citation type="submission" date="2019-06" db="EMBL/GenBank/DDBJ databases">
        <title>Taxogenomics and systematics of the genus Pantoea.</title>
        <authorList>
            <person name="Tambong J.T."/>
        </authorList>
    </citation>
    <scope>NUCLEOTIDE SEQUENCE [LARGE SCALE GENOMIC DNA]</scope>
    <source>
        <strain evidence="2 3">LMG 24200</strain>
    </source>
</reference>
<dbReference type="PROSITE" id="PS51186">
    <property type="entry name" value="GNAT"/>
    <property type="match status" value="1"/>
</dbReference>
<dbReference type="AlphaFoldDB" id="A0A506Q4N1"/>
<dbReference type="GO" id="GO:1990189">
    <property type="term" value="F:protein N-terminal-serine acetyltransferase activity"/>
    <property type="evidence" value="ECO:0007669"/>
    <property type="project" value="TreeGrafter"/>
</dbReference>
<proteinExistence type="predicted"/>
<keyword evidence="3" id="KW-1185">Reference proteome</keyword>
<organism evidence="2 3">
    <name type="scientific">Pantoea deleyi</name>
    <dbReference type="NCBI Taxonomy" id="470932"/>
    <lineage>
        <taxon>Bacteria</taxon>
        <taxon>Pseudomonadati</taxon>
        <taxon>Pseudomonadota</taxon>
        <taxon>Gammaproteobacteria</taxon>
        <taxon>Enterobacterales</taxon>
        <taxon>Erwiniaceae</taxon>
        <taxon>Pantoea</taxon>
    </lineage>
</organism>
<dbReference type="Gene3D" id="3.40.630.30">
    <property type="match status" value="1"/>
</dbReference>
<dbReference type="InterPro" id="IPR051908">
    <property type="entry name" value="Ribosomal_N-acetyltransferase"/>
</dbReference>
<dbReference type="PANTHER" id="PTHR43441">
    <property type="entry name" value="RIBOSOMAL-PROTEIN-SERINE ACETYLTRANSFERASE"/>
    <property type="match status" value="1"/>
</dbReference>
<dbReference type="GO" id="GO:0008999">
    <property type="term" value="F:protein-N-terminal-alanine acetyltransferase activity"/>
    <property type="evidence" value="ECO:0007669"/>
    <property type="project" value="TreeGrafter"/>
</dbReference>
<dbReference type="OrthoDB" id="5295305at2"/>
<gene>
    <name evidence="2" type="ORF">FJW01_12180</name>
</gene>
<dbReference type="PANTHER" id="PTHR43441:SF2">
    <property type="entry name" value="FAMILY ACETYLTRANSFERASE, PUTATIVE (AFU_ORTHOLOGUE AFUA_7G00850)-RELATED"/>
    <property type="match status" value="1"/>
</dbReference>
<evidence type="ECO:0000313" key="2">
    <source>
        <dbReference type="EMBL" id="TPV40468.1"/>
    </source>
</evidence>
<keyword evidence="2" id="KW-0808">Transferase</keyword>
<dbReference type="Pfam" id="PF13302">
    <property type="entry name" value="Acetyltransf_3"/>
    <property type="match status" value="1"/>
</dbReference>
<dbReference type="FunFam" id="3.40.630.30:FF:000047">
    <property type="entry name" value="Acetyltransferase, GNAT family"/>
    <property type="match status" value="1"/>
</dbReference>
<protein>
    <submittedName>
        <fullName evidence="2">GNAT family N-acetyltransferase</fullName>
    </submittedName>
</protein>
<dbReference type="SUPFAM" id="SSF55729">
    <property type="entry name" value="Acyl-CoA N-acyltransferases (Nat)"/>
    <property type="match status" value="1"/>
</dbReference>
<accession>A0A506Q4N1</accession>
<sequence>MNINQFDQRVGEELPDWKPVARPSCALLIGQHCLLMPLSVDHAEALLQAFMLAPDERDWTWLSAERPTTLAQMQSWIAEKVMNAALVSFAVCTLSKQPCGVVCFATIEPEHGTLEIGHVTWSPLMQRSAMGSEAIFLLLQQAFALGYRRVAWRCDATNVASRAAAERLGFRFEGRFRQVMIRKNRNRDSDWLSIIDREWPDIQRALSNWLSTDNFTGSGQQKRPLSACFADIDEDDSRF</sequence>
<dbReference type="Proteomes" id="UP000317747">
    <property type="component" value="Unassembled WGS sequence"/>
</dbReference>
<dbReference type="RefSeq" id="WP_128084127.1">
    <property type="nucleotide sequence ID" value="NZ_CP071405.1"/>
</dbReference>
<feature type="domain" description="N-acetyltransferase" evidence="1">
    <location>
        <begin position="36"/>
        <end position="188"/>
    </location>
</feature>
<dbReference type="InterPro" id="IPR016181">
    <property type="entry name" value="Acyl_CoA_acyltransferase"/>
</dbReference>
<name>A0A506Q4N1_9GAMM</name>
<evidence type="ECO:0000313" key="3">
    <source>
        <dbReference type="Proteomes" id="UP000317747"/>
    </source>
</evidence>
<evidence type="ECO:0000259" key="1">
    <source>
        <dbReference type="PROSITE" id="PS51186"/>
    </source>
</evidence>
<dbReference type="EMBL" id="VHJA01000060">
    <property type="protein sequence ID" value="TPV40468.1"/>
    <property type="molecule type" value="Genomic_DNA"/>
</dbReference>
<comment type="caution">
    <text evidence="2">The sequence shown here is derived from an EMBL/GenBank/DDBJ whole genome shotgun (WGS) entry which is preliminary data.</text>
</comment>